<dbReference type="eggNOG" id="COG1472">
    <property type="taxonomic scope" value="Bacteria"/>
</dbReference>
<dbReference type="Pfam" id="PF14310">
    <property type="entry name" value="Fn3-like"/>
    <property type="match status" value="1"/>
</dbReference>
<dbReference type="PRINTS" id="PR00133">
    <property type="entry name" value="GLHYDRLASE3"/>
</dbReference>
<dbReference type="Pfam" id="PF00933">
    <property type="entry name" value="Glyco_hydro_3"/>
    <property type="match status" value="1"/>
</dbReference>
<evidence type="ECO:0000256" key="3">
    <source>
        <dbReference type="ARBA" id="ARBA00023277"/>
    </source>
</evidence>
<dbReference type="RefSeq" id="WP_010621961.1">
    <property type="nucleotide sequence ID" value="NZ_AZGF01000005.1"/>
</dbReference>
<keyword evidence="7" id="KW-1185">Reference proteome</keyword>
<dbReference type="Gene3D" id="3.40.50.1700">
    <property type="entry name" value="Glycoside hydrolase family 3 C-terminal domain"/>
    <property type="match status" value="1"/>
</dbReference>
<dbReference type="PROSITE" id="PS00775">
    <property type="entry name" value="GLYCOSYL_HYDROL_F3"/>
    <property type="match status" value="1"/>
</dbReference>
<feature type="domain" description="Fibronectin type III-like" evidence="5">
    <location>
        <begin position="578"/>
        <end position="648"/>
    </location>
</feature>
<protein>
    <submittedName>
        <fullName evidence="6">Beta-glucosidase-related glycosidase</fullName>
    </submittedName>
</protein>
<evidence type="ECO:0000256" key="2">
    <source>
        <dbReference type="ARBA" id="ARBA00022801"/>
    </source>
</evidence>
<dbReference type="STRING" id="1423807.FD16_GL001953"/>
<dbReference type="PANTHER" id="PTHR42715:SF10">
    <property type="entry name" value="BETA-GLUCOSIDASE"/>
    <property type="match status" value="1"/>
</dbReference>
<dbReference type="Gene3D" id="3.20.20.300">
    <property type="entry name" value="Glycoside hydrolase, family 3, N-terminal domain"/>
    <property type="match status" value="1"/>
</dbReference>
<dbReference type="Proteomes" id="UP000051820">
    <property type="component" value="Unassembled WGS sequence"/>
</dbReference>
<organism evidence="6 7">
    <name type="scientific">Paucilactobacillus suebicus DSM 5007 = KCTC 3549</name>
    <dbReference type="NCBI Taxonomy" id="1423807"/>
    <lineage>
        <taxon>Bacteria</taxon>
        <taxon>Bacillati</taxon>
        <taxon>Bacillota</taxon>
        <taxon>Bacilli</taxon>
        <taxon>Lactobacillales</taxon>
        <taxon>Lactobacillaceae</taxon>
        <taxon>Paucilactobacillus</taxon>
    </lineage>
</organism>
<keyword evidence="3" id="KW-0119">Carbohydrate metabolism</keyword>
<dbReference type="InterPro" id="IPR001764">
    <property type="entry name" value="Glyco_hydro_3_N"/>
</dbReference>
<dbReference type="AlphaFoldDB" id="A0A0R1W544"/>
<dbReference type="InterPro" id="IPR019800">
    <property type="entry name" value="Glyco_hydro_3_AS"/>
</dbReference>
<dbReference type="InterPro" id="IPR036881">
    <property type="entry name" value="Glyco_hydro_3_C_sf"/>
</dbReference>
<dbReference type="InterPro" id="IPR002772">
    <property type="entry name" value="Glyco_hydro_3_C"/>
</dbReference>
<evidence type="ECO:0000313" key="7">
    <source>
        <dbReference type="Proteomes" id="UP000051820"/>
    </source>
</evidence>
<evidence type="ECO:0000259" key="5">
    <source>
        <dbReference type="SMART" id="SM01217"/>
    </source>
</evidence>
<keyword evidence="2 4" id="KW-0378">Hydrolase</keyword>
<evidence type="ECO:0000256" key="4">
    <source>
        <dbReference type="RuleBase" id="RU361161"/>
    </source>
</evidence>
<dbReference type="InterPro" id="IPR026891">
    <property type="entry name" value="Fn3-like"/>
</dbReference>
<comment type="caution">
    <text evidence="6">The sequence shown here is derived from an EMBL/GenBank/DDBJ whole genome shotgun (WGS) entry which is preliminary data.</text>
</comment>
<dbReference type="SUPFAM" id="SSF52279">
    <property type="entry name" value="Beta-D-glucan exohydrolase, C-terminal domain"/>
    <property type="match status" value="1"/>
</dbReference>
<keyword evidence="4 6" id="KW-0326">Glycosidase</keyword>
<evidence type="ECO:0000313" key="6">
    <source>
        <dbReference type="EMBL" id="KRM12775.1"/>
    </source>
</evidence>
<dbReference type="Gene3D" id="2.60.40.10">
    <property type="entry name" value="Immunoglobulins"/>
    <property type="match status" value="1"/>
</dbReference>
<dbReference type="PANTHER" id="PTHR42715">
    <property type="entry name" value="BETA-GLUCOSIDASE"/>
    <property type="match status" value="1"/>
</dbReference>
<proteinExistence type="inferred from homology"/>
<dbReference type="Pfam" id="PF01915">
    <property type="entry name" value="Glyco_hydro_3_C"/>
    <property type="match status" value="1"/>
</dbReference>
<dbReference type="GO" id="GO:0005975">
    <property type="term" value="P:carbohydrate metabolic process"/>
    <property type="evidence" value="ECO:0007669"/>
    <property type="project" value="InterPro"/>
</dbReference>
<dbReference type="InterPro" id="IPR050288">
    <property type="entry name" value="Cellulose_deg_GH3"/>
</dbReference>
<sequence>MEINQAFLNKLSLKEKASIVSGHNFWFTYDDSANGIKKIMMTDGPSGLRKQADSGDALGINDSVKAVSFPVSALTASSFDRPMMHQLGVELGIAARAENVSILLGPGVNIKRTPLAGRNFEYFSEDPTLAGELGTAYVQGVESQGVGVSVKHFAANNRENQRFTSSSDIDERSLREIYLLAFEKIVKNADPATLMCSYNKINGTLNSQNKRLLTDILRGEWGFDGFVMSDWGAVADHTAAIKAGLDLEMPGKGEESVQEIIDAVNDGSLDEHQLDNSVRRILATVKRWANKSDETVDYDKDRQHQFARQLAADSMVLLKNQNNVLPINEQESVLVIGQLAKSPRYQGSGSSHVNAYKVSVPLDELQGRANVSYEDGYQLEDVDPNEKLIDKAVSASKSADKIIIFAGFTEDEESEGYDKETIQLPDNQVALIQAIGKLNKPLIVVLQNGSAVEMPWINDADAILETYLAGEAVGEATADILLGDINPSGKLAETFPIQLSDNPTFNTFNKDRDHEIYHEGIFVGYRYYDANQRKVQFPFGYGLSYTNFEYQNLTTEVNGTHVTAKFNVINTGDRDGKEIAEVYVANQTSEIEKAPRELRDFAKVSLQAGETKSVSVELNERSFSWYNADLGKWQIDKGQYDIEIGASSRDLRLRESVEIKPVVNRTKRVTESTYVSDLKDRPELDKALSESGLGDILTAVENQSDSARLLENMPLRAGVMIGMDRNKIKEFIKLANENL</sequence>
<dbReference type="GO" id="GO:0008422">
    <property type="term" value="F:beta-glucosidase activity"/>
    <property type="evidence" value="ECO:0007669"/>
    <property type="project" value="UniProtKB-ARBA"/>
</dbReference>
<dbReference type="InterPro" id="IPR036962">
    <property type="entry name" value="Glyco_hydro_3_N_sf"/>
</dbReference>
<dbReference type="OrthoDB" id="9805821at2"/>
<dbReference type="PATRIC" id="fig|1423807.3.peg.2006"/>
<dbReference type="InterPro" id="IPR013783">
    <property type="entry name" value="Ig-like_fold"/>
</dbReference>
<dbReference type="EMBL" id="AZGF01000005">
    <property type="protein sequence ID" value="KRM12775.1"/>
    <property type="molecule type" value="Genomic_DNA"/>
</dbReference>
<dbReference type="InterPro" id="IPR017853">
    <property type="entry name" value="GH"/>
</dbReference>
<comment type="similarity">
    <text evidence="1 4">Belongs to the glycosyl hydrolase 3 family.</text>
</comment>
<accession>A0A0R1W544</accession>
<dbReference type="SMART" id="SM01217">
    <property type="entry name" value="Fn3_like"/>
    <property type="match status" value="1"/>
</dbReference>
<evidence type="ECO:0000256" key="1">
    <source>
        <dbReference type="ARBA" id="ARBA00005336"/>
    </source>
</evidence>
<gene>
    <name evidence="6" type="ORF">FD16_GL001953</name>
</gene>
<reference evidence="6 7" key="1">
    <citation type="journal article" date="2015" name="Genome Announc.">
        <title>Expanding the biotechnology potential of lactobacilli through comparative genomics of 213 strains and associated genera.</title>
        <authorList>
            <person name="Sun Z."/>
            <person name="Harris H.M."/>
            <person name="McCann A."/>
            <person name="Guo C."/>
            <person name="Argimon S."/>
            <person name="Zhang W."/>
            <person name="Yang X."/>
            <person name="Jeffery I.B."/>
            <person name="Cooney J.C."/>
            <person name="Kagawa T.F."/>
            <person name="Liu W."/>
            <person name="Song Y."/>
            <person name="Salvetti E."/>
            <person name="Wrobel A."/>
            <person name="Rasinkangas P."/>
            <person name="Parkhill J."/>
            <person name="Rea M.C."/>
            <person name="O'Sullivan O."/>
            <person name="Ritari J."/>
            <person name="Douillard F.P."/>
            <person name="Paul Ross R."/>
            <person name="Yang R."/>
            <person name="Briner A.E."/>
            <person name="Felis G.E."/>
            <person name="de Vos W.M."/>
            <person name="Barrangou R."/>
            <person name="Klaenhammer T.R."/>
            <person name="Caufield P.W."/>
            <person name="Cui Y."/>
            <person name="Zhang H."/>
            <person name="O'Toole P.W."/>
        </authorList>
    </citation>
    <scope>NUCLEOTIDE SEQUENCE [LARGE SCALE GENOMIC DNA]</scope>
    <source>
        <strain evidence="6 7">DSM 5007</strain>
    </source>
</reference>
<dbReference type="SUPFAM" id="SSF51445">
    <property type="entry name" value="(Trans)glycosidases"/>
    <property type="match status" value="1"/>
</dbReference>
<dbReference type="FunFam" id="2.60.40.10:FF:000495">
    <property type="entry name" value="Periplasmic beta-glucosidase"/>
    <property type="match status" value="1"/>
</dbReference>
<name>A0A0R1W544_9LACO</name>